<name>A0A931AZG5_9ENTE</name>
<comment type="caution">
    <text evidence="6">The sequence shown here is derived from an EMBL/GenBank/DDBJ whole genome shotgun (WGS) entry which is preliminary data.</text>
</comment>
<dbReference type="InterPro" id="IPR013785">
    <property type="entry name" value="Aldolase_TIM"/>
</dbReference>
<dbReference type="Proteomes" id="UP000637757">
    <property type="component" value="Unassembled WGS sequence"/>
</dbReference>
<feature type="binding site" evidence="5">
    <location>
        <begin position="44"/>
        <end position="46"/>
    </location>
    <ligand>
        <name>3-dehydroquinate</name>
        <dbReference type="ChEBI" id="CHEBI:32364"/>
    </ligand>
</feature>
<organism evidence="6 7">
    <name type="scientific">Enterococcus lacertideformus</name>
    <dbReference type="NCBI Taxonomy" id="2771493"/>
    <lineage>
        <taxon>Bacteria</taxon>
        <taxon>Bacillati</taxon>
        <taxon>Bacillota</taxon>
        <taxon>Bacilli</taxon>
        <taxon>Lactobacillales</taxon>
        <taxon>Enterococcaceae</taxon>
        <taxon>Enterococcus</taxon>
    </lineage>
</organism>
<dbReference type="EC" id="4.2.1.10" evidence="5"/>
<dbReference type="GO" id="GO:0009073">
    <property type="term" value="P:aromatic amino acid family biosynthetic process"/>
    <property type="evidence" value="ECO:0007669"/>
    <property type="project" value="UniProtKB-KW"/>
</dbReference>
<evidence type="ECO:0000256" key="1">
    <source>
        <dbReference type="ARBA" id="ARBA00001864"/>
    </source>
</evidence>
<comment type="caution">
    <text evidence="5">Lacks conserved residue(s) required for the propagation of feature annotation.</text>
</comment>
<dbReference type="PANTHER" id="PTHR43699:SF1">
    <property type="entry name" value="3-DEHYDROQUINATE DEHYDRATASE"/>
    <property type="match status" value="1"/>
</dbReference>
<dbReference type="InterPro" id="IPR001381">
    <property type="entry name" value="DHquinase_I"/>
</dbReference>
<dbReference type="FunFam" id="3.20.20.70:FF:000047">
    <property type="entry name" value="3-dehydroquinate dehydratase"/>
    <property type="match status" value="1"/>
</dbReference>
<keyword evidence="4 5" id="KW-0704">Schiff base</keyword>
<accession>A0A931AZG5</accession>
<dbReference type="HAMAP" id="MF_00214">
    <property type="entry name" value="AroD"/>
    <property type="match status" value="1"/>
</dbReference>
<feature type="binding site" evidence="5">
    <location>
        <position position="232"/>
    </location>
    <ligand>
        <name>3-dehydroquinate</name>
        <dbReference type="ChEBI" id="CHEBI:32364"/>
    </ligand>
</feature>
<dbReference type="EMBL" id="JADAKE010000016">
    <property type="protein sequence ID" value="MBF8808224.1"/>
    <property type="molecule type" value="Genomic_DNA"/>
</dbReference>
<dbReference type="NCBIfam" id="TIGR01093">
    <property type="entry name" value="aroD"/>
    <property type="match status" value="1"/>
</dbReference>
<dbReference type="GO" id="GO:0009423">
    <property type="term" value="P:chorismate biosynthetic process"/>
    <property type="evidence" value="ECO:0007669"/>
    <property type="project" value="UniProtKB-UniRule"/>
</dbReference>
<dbReference type="SUPFAM" id="SSF51569">
    <property type="entry name" value="Aldolase"/>
    <property type="match status" value="1"/>
</dbReference>
<keyword evidence="3 5" id="KW-0456">Lyase</keyword>
<proteinExistence type="inferred from homology"/>
<feature type="binding site" evidence="5">
    <location>
        <position position="211"/>
    </location>
    <ligand>
        <name>3-dehydroquinate</name>
        <dbReference type="ChEBI" id="CHEBI:32364"/>
    </ligand>
</feature>
<evidence type="ECO:0000313" key="7">
    <source>
        <dbReference type="Proteomes" id="UP000637757"/>
    </source>
</evidence>
<keyword evidence="5" id="KW-0028">Amino-acid biosynthesis</keyword>
<dbReference type="PANTHER" id="PTHR43699">
    <property type="entry name" value="3-DEHYDROQUINATE DEHYDRATASE"/>
    <property type="match status" value="1"/>
</dbReference>
<comment type="pathway">
    <text evidence="5">Metabolic intermediate biosynthesis; chorismate biosynthesis; chorismate from D-erythrose 4-phosphate and phosphoenolpyruvate: step 3/7.</text>
</comment>
<dbReference type="GO" id="GO:0008652">
    <property type="term" value="P:amino acid biosynthetic process"/>
    <property type="evidence" value="ECO:0007669"/>
    <property type="project" value="UniProtKB-KW"/>
</dbReference>
<keyword evidence="7" id="KW-1185">Reference proteome</keyword>
<dbReference type="AlphaFoldDB" id="A0A931AZG5"/>
<dbReference type="CDD" id="cd00502">
    <property type="entry name" value="DHQase_I"/>
    <property type="match status" value="1"/>
</dbReference>
<dbReference type="GO" id="GO:0046279">
    <property type="term" value="P:3,4-dihydroxybenzoate biosynthetic process"/>
    <property type="evidence" value="ECO:0007669"/>
    <property type="project" value="UniProtKB-ARBA"/>
</dbReference>
<dbReference type="Pfam" id="PF01487">
    <property type="entry name" value="DHquinase_I"/>
    <property type="match status" value="1"/>
</dbReference>
<comment type="similarity">
    <text evidence="5">Belongs to the type-I 3-dehydroquinase family.</text>
</comment>
<evidence type="ECO:0000313" key="6">
    <source>
        <dbReference type="EMBL" id="MBF8808224.1"/>
    </source>
</evidence>
<gene>
    <name evidence="5 6" type="primary">aroD</name>
    <name evidence="6" type="ORF">IC227_07800</name>
</gene>
<evidence type="ECO:0000256" key="4">
    <source>
        <dbReference type="ARBA" id="ARBA00023270"/>
    </source>
</evidence>
<comment type="subunit">
    <text evidence="5">Homodimer.</text>
</comment>
<evidence type="ECO:0000256" key="3">
    <source>
        <dbReference type="ARBA" id="ARBA00023239"/>
    </source>
</evidence>
<reference evidence="6" key="1">
    <citation type="submission" date="2020-09" db="EMBL/GenBank/DDBJ databases">
        <title>Genomic insights into the novelty and pathogenicity of a unique biofilm-forming Enterococcus sp. bacteria (Enterococcus lacertideformus) identified in reptiles.</title>
        <authorList>
            <person name="Agius J.E."/>
            <person name="Phalen D.N."/>
            <person name="Rose K."/>
            <person name="Eden J.-S."/>
        </authorList>
    </citation>
    <scope>NUCLEOTIDE SEQUENCE</scope>
    <source>
        <strain evidence="6">PHRS 0518</strain>
    </source>
</reference>
<feature type="binding site" evidence="5">
    <location>
        <position position="236"/>
    </location>
    <ligand>
        <name>3-dehydroquinate</name>
        <dbReference type="ChEBI" id="CHEBI:32364"/>
    </ligand>
</feature>
<dbReference type="InterPro" id="IPR050146">
    <property type="entry name" value="Type-I_3-dehydroquinase"/>
</dbReference>
<dbReference type="Gene3D" id="3.20.20.70">
    <property type="entry name" value="Aldolase class I"/>
    <property type="match status" value="1"/>
</dbReference>
<evidence type="ECO:0000256" key="5">
    <source>
        <dbReference type="HAMAP-Rule" id="MF_00214"/>
    </source>
</evidence>
<feature type="binding site" evidence="5">
    <location>
        <position position="80"/>
    </location>
    <ligand>
        <name>3-dehydroquinate</name>
        <dbReference type="ChEBI" id="CHEBI:32364"/>
    </ligand>
</feature>
<sequence length="255" mass="28587">MIHVKGVSLGTGQSKICTPMIGETREELLREAILAKEVGADLVEWRIDYYEDVFQQEIVMETLVLLHEMLDGLPILFTFRTMAEGGNREITIHAYHKLYQQMIRSGLVDMVDLELFQIESLEKELLAEIKQLAIPMIISSYNFKETPADPVLLYQLNMMEYFGADIGKLAVMPNNERDVLRLMELTRRAGAFVSIPLVTTMSMGVLGMISRLSGNLTGSVMTFGALTTEKISAPGQITVKELRSIIKLLNGSNQI</sequence>
<evidence type="ECO:0000256" key="2">
    <source>
        <dbReference type="ARBA" id="ARBA00023141"/>
    </source>
</evidence>
<protein>
    <recommendedName>
        <fullName evidence="5">3-dehydroquinate dehydratase</fullName>
        <shortName evidence="5">3-dehydroquinase</shortName>
        <ecNumber evidence="5">4.2.1.10</ecNumber>
    </recommendedName>
    <alternativeName>
        <fullName evidence="5">Type I DHQase</fullName>
    </alternativeName>
    <alternativeName>
        <fullName evidence="5">Type I dehydroquinase</fullName>
        <shortName evidence="5">DHQ1</shortName>
    </alternativeName>
</protein>
<keyword evidence="2 5" id="KW-0057">Aromatic amino acid biosynthesis</keyword>
<comment type="function">
    <text evidence="5">Involved in the third step of the chorismate pathway, which leads to the biosynthesis of aromatic amino acids. Catalyzes the cis-dehydration of 3-dehydroquinate (DHQ) and introduces the first double bond of the aromatic ring to yield 3-dehydroshikimate.</text>
</comment>
<dbReference type="GO" id="GO:0003855">
    <property type="term" value="F:3-dehydroquinate dehydratase activity"/>
    <property type="evidence" value="ECO:0007669"/>
    <property type="project" value="UniProtKB-UniRule"/>
</dbReference>
<comment type="catalytic activity">
    <reaction evidence="1 5">
        <text>3-dehydroquinate = 3-dehydroshikimate + H2O</text>
        <dbReference type="Rhea" id="RHEA:21096"/>
        <dbReference type="ChEBI" id="CHEBI:15377"/>
        <dbReference type="ChEBI" id="CHEBI:16630"/>
        <dbReference type="ChEBI" id="CHEBI:32364"/>
        <dbReference type="EC" id="4.2.1.10"/>
    </reaction>
</comment>
<feature type="active site" description="Schiff-base intermediate with substrate" evidence="5">
    <location>
        <position position="168"/>
    </location>
</feature>